<protein>
    <submittedName>
        <fullName evidence="2">Uncharacterized protein</fullName>
    </submittedName>
</protein>
<reference evidence="2" key="2">
    <citation type="submission" date="2021-12" db="EMBL/GenBank/DDBJ databases">
        <title>Resequencing data analysis of finger millet.</title>
        <authorList>
            <person name="Hatakeyama M."/>
            <person name="Aluri S."/>
            <person name="Balachadran M.T."/>
            <person name="Sivarajan S.R."/>
            <person name="Poveda L."/>
            <person name="Shimizu-Inatsugi R."/>
            <person name="Schlapbach R."/>
            <person name="Sreeman S.M."/>
            <person name="Shimizu K.K."/>
        </authorList>
    </citation>
    <scope>NUCLEOTIDE SEQUENCE</scope>
</reference>
<dbReference type="Proteomes" id="UP001054889">
    <property type="component" value="Unassembled WGS sequence"/>
</dbReference>
<evidence type="ECO:0000313" key="3">
    <source>
        <dbReference type="Proteomes" id="UP001054889"/>
    </source>
</evidence>
<gene>
    <name evidence="2" type="primary">gb22880</name>
    <name evidence="2" type="ORF">PR202_gb22880</name>
</gene>
<reference evidence="2" key="1">
    <citation type="journal article" date="2018" name="DNA Res.">
        <title>Multiple hybrid de novo genome assembly of finger millet, an orphan allotetraploid crop.</title>
        <authorList>
            <person name="Hatakeyama M."/>
            <person name="Aluri S."/>
            <person name="Balachadran M.T."/>
            <person name="Sivarajan S.R."/>
            <person name="Patrignani A."/>
            <person name="Gruter S."/>
            <person name="Poveda L."/>
            <person name="Shimizu-Inatsugi R."/>
            <person name="Baeten J."/>
            <person name="Francoijs K.J."/>
            <person name="Nataraja K.N."/>
            <person name="Reddy Y.A.N."/>
            <person name="Phadnis S."/>
            <person name="Ravikumar R.L."/>
            <person name="Schlapbach R."/>
            <person name="Sreeman S.M."/>
            <person name="Shimizu K.K."/>
        </authorList>
    </citation>
    <scope>NUCLEOTIDE SEQUENCE</scope>
</reference>
<feature type="region of interest" description="Disordered" evidence="1">
    <location>
        <begin position="1"/>
        <end position="32"/>
    </location>
</feature>
<evidence type="ECO:0000256" key="1">
    <source>
        <dbReference type="SAM" id="MobiDB-lite"/>
    </source>
</evidence>
<dbReference type="EMBL" id="BQKI01000085">
    <property type="protein sequence ID" value="GJN34233.1"/>
    <property type="molecule type" value="Genomic_DNA"/>
</dbReference>
<comment type="caution">
    <text evidence="2">The sequence shown here is derived from an EMBL/GenBank/DDBJ whole genome shotgun (WGS) entry which is preliminary data.</text>
</comment>
<dbReference type="AlphaFoldDB" id="A0AAV5FH98"/>
<feature type="region of interest" description="Disordered" evidence="1">
    <location>
        <begin position="81"/>
        <end position="125"/>
    </location>
</feature>
<organism evidence="2 3">
    <name type="scientific">Eleusine coracana subsp. coracana</name>
    <dbReference type="NCBI Taxonomy" id="191504"/>
    <lineage>
        <taxon>Eukaryota</taxon>
        <taxon>Viridiplantae</taxon>
        <taxon>Streptophyta</taxon>
        <taxon>Embryophyta</taxon>
        <taxon>Tracheophyta</taxon>
        <taxon>Spermatophyta</taxon>
        <taxon>Magnoliopsida</taxon>
        <taxon>Liliopsida</taxon>
        <taxon>Poales</taxon>
        <taxon>Poaceae</taxon>
        <taxon>PACMAD clade</taxon>
        <taxon>Chloridoideae</taxon>
        <taxon>Cynodonteae</taxon>
        <taxon>Eleusininae</taxon>
        <taxon>Eleusine</taxon>
    </lineage>
</organism>
<evidence type="ECO:0000313" key="2">
    <source>
        <dbReference type="EMBL" id="GJN34233.1"/>
    </source>
</evidence>
<keyword evidence="3" id="KW-1185">Reference proteome</keyword>
<proteinExistence type="predicted"/>
<sequence>MPCLPSDEQEAGQGETEADAGQGETAAKVGQRRWRRWLEHRAAEVSGGRSVEPERCWQVVVESFGAGEAEAGLRETAAEARASGSGWRVEAAEEGRQGRRRGRGGRGEGWSVGRWWPEHPGVVVA</sequence>
<accession>A0AAV5FH98</accession>
<name>A0AAV5FH98_ELECO</name>